<reference evidence="3" key="1">
    <citation type="journal article" date="2017" name="Nat. Commun.">
        <title>The North American bullfrog draft genome provides insight into hormonal regulation of long noncoding RNA.</title>
        <authorList>
            <person name="Hammond S.A."/>
            <person name="Warren R.L."/>
            <person name="Vandervalk B.P."/>
            <person name="Kucuk E."/>
            <person name="Khan H."/>
            <person name="Gibb E.A."/>
            <person name="Pandoh P."/>
            <person name="Kirk H."/>
            <person name="Zhao Y."/>
            <person name="Jones M."/>
            <person name="Mungall A.J."/>
            <person name="Coope R."/>
            <person name="Pleasance S."/>
            <person name="Moore R.A."/>
            <person name="Holt R.A."/>
            <person name="Round J.M."/>
            <person name="Ohora S."/>
            <person name="Walle B.V."/>
            <person name="Veldhoen N."/>
            <person name="Helbing C.C."/>
            <person name="Birol I."/>
        </authorList>
    </citation>
    <scope>NUCLEOTIDE SEQUENCE [LARGE SCALE GENOMIC DNA]</scope>
</reference>
<dbReference type="InterPro" id="IPR009003">
    <property type="entry name" value="Peptidase_S1_PA"/>
</dbReference>
<feature type="non-terminal residue" evidence="2">
    <location>
        <position position="414"/>
    </location>
</feature>
<organism evidence="2 3">
    <name type="scientific">Aquarana catesbeiana</name>
    <name type="common">American bullfrog</name>
    <name type="synonym">Rana catesbeiana</name>
    <dbReference type="NCBI Taxonomy" id="8400"/>
    <lineage>
        <taxon>Eukaryota</taxon>
        <taxon>Metazoa</taxon>
        <taxon>Chordata</taxon>
        <taxon>Craniata</taxon>
        <taxon>Vertebrata</taxon>
        <taxon>Euteleostomi</taxon>
        <taxon>Amphibia</taxon>
        <taxon>Batrachia</taxon>
        <taxon>Anura</taxon>
        <taxon>Neobatrachia</taxon>
        <taxon>Ranoidea</taxon>
        <taxon>Ranidae</taxon>
        <taxon>Aquarana</taxon>
    </lineage>
</organism>
<evidence type="ECO:0000313" key="3">
    <source>
        <dbReference type="Proteomes" id="UP000228934"/>
    </source>
</evidence>
<name>A0A2G9RE06_AQUCT</name>
<feature type="compositionally biased region" description="Polar residues" evidence="1">
    <location>
        <begin position="1"/>
        <end position="16"/>
    </location>
</feature>
<protein>
    <submittedName>
        <fullName evidence="2">Uncharacterized protein</fullName>
    </submittedName>
</protein>
<feature type="region of interest" description="Disordered" evidence="1">
    <location>
        <begin position="196"/>
        <end position="242"/>
    </location>
</feature>
<sequence>FQQDQCDQPDKQNCTETFEKPQTRNNPKNAEYTEEANLHPESKSIDSENIILYSSKLEAIINPFVPCCVLEEGEKIEIIRRKKFKNKKTILSLLPDSNYNVCGKGIFFKVQCKGYTEGDGPRHVLRDGRYTWKKKPLAVYGRADQTIEEAIQNDKRFDINSKFGLKNPNKAALDEWDIPLSFLDPDVVYTIQVTNYKKPNSRPDPKTQKSVGLQRSDERNKDFQIRQEVPQTSSVPQSEPEIPEICQTPKSEEFSSAFNNVSNVERKQMISDMIKDYSHNVMYKEAMLATTHRLLTQHLDSVGLIKFTFDREVRSGTFFLLTENLGLTCHHVLKFLIESGFDWKHNPIPNGEVVFNYESESAEPPDLHQCIVTYYNETYDFAFVQISPEMPGKGLLKYVAPPPEDGAVSIIGHP</sequence>
<evidence type="ECO:0000256" key="1">
    <source>
        <dbReference type="SAM" id="MobiDB-lite"/>
    </source>
</evidence>
<gene>
    <name evidence="2" type="ORF">AB205_0055450</name>
</gene>
<feature type="region of interest" description="Disordered" evidence="1">
    <location>
        <begin position="1"/>
        <end position="41"/>
    </location>
</feature>
<dbReference type="EMBL" id="KV950018">
    <property type="protein sequence ID" value="PIO26148.1"/>
    <property type="molecule type" value="Genomic_DNA"/>
</dbReference>
<keyword evidence="3" id="KW-1185">Reference proteome</keyword>
<evidence type="ECO:0000313" key="2">
    <source>
        <dbReference type="EMBL" id="PIO26148.1"/>
    </source>
</evidence>
<dbReference type="PANTHER" id="PTHR14389:SF3">
    <property type="entry name" value="PROTEIN FAM111A-LIKE"/>
    <property type="match status" value="1"/>
</dbReference>
<feature type="compositionally biased region" description="Basic and acidic residues" evidence="1">
    <location>
        <begin position="215"/>
        <end position="225"/>
    </location>
</feature>
<dbReference type="OrthoDB" id="10025068at2759"/>
<dbReference type="AlphaFoldDB" id="A0A2G9RE06"/>
<feature type="non-terminal residue" evidence="2">
    <location>
        <position position="1"/>
    </location>
</feature>
<dbReference type="SUPFAM" id="SSF50494">
    <property type="entry name" value="Trypsin-like serine proteases"/>
    <property type="match status" value="1"/>
</dbReference>
<proteinExistence type="predicted"/>
<dbReference type="Proteomes" id="UP000228934">
    <property type="component" value="Unassembled WGS sequence"/>
</dbReference>
<accession>A0A2G9RE06</accession>
<dbReference type="PANTHER" id="PTHR14389">
    <property type="entry name" value="SI:CH1073-475A24.1"/>
    <property type="match status" value="1"/>
</dbReference>